<organism evidence="2 3">
    <name type="scientific">Kitasatospora paracochleata</name>
    <dbReference type="NCBI Taxonomy" id="58354"/>
    <lineage>
        <taxon>Bacteria</taxon>
        <taxon>Bacillati</taxon>
        <taxon>Actinomycetota</taxon>
        <taxon>Actinomycetes</taxon>
        <taxon>Kitasatosporales</taxon>
        <taxon>Streptomycetaceae</taxon>
        <taxon>Kitasatospora</taxon>
    </lineage>
</organism>
<dbReference type="PANTHER" id="PTHR43441">
    <property type="entry name" value="RIBOSOMAL-PROTEIN-SERINE ACETYLTRANSFERASE"/>
    <property type="match status" value="1"/>
</dbReference>
<evidence type="ECO:0000313" key="3">
    <source>
        <dbReference type="Proteomes" id="UP001206483"/>
    </source>
</evidence>
<keyword evidence="3" id="KW-1185">Reference proteome</keyword>
<proteinExistence type="predicted"/>
<comment type="caution">
    <text evidence="2">The sequence shown here is derived from an EMBL/GenBank/DDBJ whole genome shotgun (WGS) entry which is preliminary data.</text>
</comment>
<dbReference type="RefSeq" id="WP_253799704.1">
    <property type="nucleotide sequence ID" value="NZ_BAAAUB010000023.1"/>
</dbReference>
<dbReference type="CDD" id="cd04301">
    <property type="entry name" value="NAT_SF"/>
    <property type="match status" value="1"/>
</dbReference>
<dbReference type="InterPro" id="IPR000182">
    <property type="entry name" value="GNAT_dom"/>
</dbReference>
<gene>
    <name evidence="2" type="ORF">FHR36_004221</name>
</gene>
<evidence type="ECO:0000313" key="2">
    <source>
        <dbReference type="EMBL" id="MCP2311058.1"/>
    </source>
</evidence>
<dbReference type="SUPFAM" id="SSF55729">
    <property type="entry name" value="Acyl-CoA N-acyltransferases (Nat)"/>
    <property type="match status" value="1"/>
</dbReference>
<dbReference type="Gene3D" id="3.40.630.30">
    <property type="match status" value="1"/>
</dbReference>
<dbReference type="PROSITE" id="PS51186">
    <property type="entry name" value="GNAT"/>
    <property type="match status" value="1"/>
</dbReference>
<dbReference type="InterPro" id="IPR051908">
    <property type="entry name" value="Ribosomal_N-acetyltransferase"/>
</dbReference>
<dbReference type="InterPro" id="IPR016181">
    <property type="entry name" value="Acyl_CoA_acyltransferase"/>
</dbReference>
<reference evidence="2 3" key="1">
    <citation type="submission" date="2022-06" db="EMBL/GenBank/DDBJ databases">
        <title>Sequencing the genomes of 1000 actinobacteria strains.</title>
        <authorList>
            <person name="Klenk H.-P."/>
        </authorList>
    </citation>
    <scope>NUCLEOTIDE SEQUENCE [LARGE SCALE GENOMIC DNA]</scope>
    <source>
        <strain evidence="2 3">DSM 41656</strain>
    </source>
</reference>
<feature type="domain" description="N-acetyltransferase" evidence="1">
    <location>
        <begin position="13"/>
        <end position="180"/>
    </location>
</feature>
<dbReference type="Pfam" id="PF13302">
    <property type="entry name" value="Acetyltransf_3"/>
    <property type="match status" value="1"/>
</dbReference>
<dbReference type="PANTHER" id="PTHR43441:SF10">
    <property type="entry name" value="ACETYLTRANSFERASE"/>
    <property type="match status" value="1"/>
</dbReference>
<dbReference type="EMBL" id="JAMZDX010000004">
    <property type="protein sequence ID" value="MCP2311058.1"/>
    <property type="molecule type" value="Genomic_DNA"/>
</dbReference>
<evidence type="ECO:0000259" key="1">
    <source>
        <dbReference type="PROSITE" id="PS51186"/>
    </source>
</evidence>
<name>A0ABT1J0Z8_9ACTN</name>
<sequence length="186" mass="20500">MDLPQRVIELDDLTLRPFDAEADLAELVRVIDESLDHLRPWMAWVADHSPATTAEFLAGRAERWASGDECTWAIVLDGAIVGACQLFRHADTPAGGREIGYWLHPAATGRGVATRAARALVDQAFRLPGVEYVEVVHDAANHASGAIPARLGFTEHLRRPVERLAPAETGEDQIWRLTRRQADVPV</sequence>
<protein>
    <submittedName>
        <fullName evidence="2">RimJ/RimL family protein N-acetyltransferase</fullName>
    </submittedName>
</protein>
<dbReference type="Proteomes" id="UP001206483">
    <property type="component" value="Unassembled WGS sequence"/>
</dbReference>
<accession>A0ABT1J0Z8</accession>